<keyword evidence="8" id="KW-1185">Reference proteome</keyword>
<dbReference type="AlphaFoldDB" id="A0A1Y2A7H0"/>
<dbReference type="GO" id="GO:0032543">
    <property type="term" value="P:mitochondrial translation"/>
    <property type="evidence" value="ECO:0007669"/>
    <property type="project" value="UniProtKB-ARBA"/>
</dbReference>
<keyword evidence="3" id="KW-0809">Transit peptide</keyword>
<gene>
    <name evidence="7" type="ORF">BCR34DRAFT_554597</name>
</gene>
<dbReference type="GO" id="GO:0005739">
    <property type="term" value="C:mitochondrion"/>
    <property type="evidence" value="ECO:0007669"/>
    <property type="project" value="UniProtKB-SubCell"/>
</dbReference>
<dbReference type="Gene3D" id="3.30.160.20">
    <property type="match status" value="1"/>
</dbReference>
<evidence type="ECO:0000313" key="7">
    <source>
        <dbReference type="EMBL" id="ORY17975.1"/>
    </source>
</evidence>
<evidence type="ECO:0000256" key="5">
    <source>
        <dbReference type="SAM" id="MobiDB-lite"/>
    </source>
</evidence>
<name>A0A1Y2A7H0_9PLEO</name>
<evidence type="ECO:0000256" key="4">
    <source>
        <dbReference type="ARBA" id="ARBA00023128"/>
    </source>
</evidence>
<evidence type="ECO:0000313" key="8">
    <source>
        <dbReference type="Proteomes" id="UP000193144"/>
    </source>
</evidence>
<evidence type="ECO:0000256" key="3">
    <source>
        <dbReference type="ARBA" id="ARBA00022946"/>
    </source>
</evidence>
<evidence type="ECO:0000256" key="2">
    <source>
        <dbReference type="ARBA" id="ARBA00010835"/>
    </source>
</evidence>
<dbReference type="FunFam" id="3.30.160.20:FF:000065">
    <property type="entry name" value="Peptidyl-tRNA hydrolase domain protein"/>
    <property type="match status" value="1"/>
</dbReference>
<comment type="similarity">
    <text evidence="2">Belongs to the prokaryotic/mitochondrial release factor family.</text>
</comment>
<evidence type="ECO:0000256" key="1">
    <source>
        <dbReference type="ARBA" id="ARBA00004173"/>
    </source>
</evidence>
<feature type="domain" description="Prokaryotic-type class I peptide chain release factors" evidence="6">
    <location>
        <begin position="49"/>
        <end position="146"/>
    </location>
</feature>
<keyword evidence="4" id="KW-0496">Mitochondrion</keyword>
<dbReference type="EMBL" id="MCFA01000009">
    <property type="protein sequence ID" value="ORY17975.1"/>
    <property type="molecule type" value="Genomic_DNA"/>
</dbReference>
<reference evidence="7 8" key="1">
    <citation type="submission" date="2016-07" db="EMBL/GenBank/DDBJ databases">
        <title>Pervasive Adenine N6-methylation of Active Genes in Fungi.</title>
        <authorList>
            <consortium name="DOE Joint Genome Institute"/>
            <person name="Mondo S.J."/>
            <person name="Dannebaum R.O."/>
            <person name="Kuo R.C."/>
            <person name="Labutti K."/>
            <person name="Haridas S."/>
            <person name="Kuo A."/>
            <person name="Salamov A."/>
            <person name="Ahrendt S.R."/>
            <person name="Lipzen A."/>
            <person name="Sullivan W."/>
            <person name="Andreopoulos W.B."/>
            <person name="Clum A."/>
            <person name="Lindquist E."/>
            <person name="Daum C."/>
            <person name="Ramamoorthy G.K."/>
            <person name="Gryganskyi A."/>
            <person name="Culley D."/>
            <person name="Magnuson J.K."/>
            <person name="James T.Y."/>
            <person name="O'Malley M.A."/>
            <person name="Stajich J.E."/>
            <person name="Spatafora J.W."/>
            <person name="Visel A."/>
            <person name="Grigoriev I.V."/>
        </authorList>
    </citation>
    <scope>NUCLEOTIDE SEQUENCE [LARGE SCALE GENOMIC DNA]</scope>
    <source>
        <strain evidence="7 8">CBS 115471</strain>
    </source>
</reference>
<comment type="subcellular location">
    <subcellularLocation>
        <location evidence="1">Mitochondrion</location>
    </subcellularLocation>
</comment>
<dbReference type="Proteomes" id="UP000193144">
    <property type="component" value="Unassembled WGS sequence"/>
</dbReference>
<feature type="compositionally biased region" description="Acidic residues" evidence="5">
    <location>
        <begin position="154"/>
        <end position="166"/>
    </location>
</feature>
<proteinExistence type="inferred from homology"/>
<dbReference type="OrthoDB" id="277888at2759"/>
<dbReference type="InterPro" id="IPR000352">
    <property type="entry name" value="Pep_chain_release_fac_I"/>
</dbReference>
<evidence type="ECO:0000259" key="6">
    <source>
        <dbReference type="Pfam" id="PF00472"/>
    </source>
</evidence>
<organism evidence="7 8">
    <name type="scientific">Clohesyomyces aquaticus</name>
    <dbReference type="NCBI Taxonomy" id="1231657"/>
    <lineage>
        <taxon>Eukaryota</taxon>
        <taxon>Fungi</taxon>
        <taxon>Dikarya</taxon>
        <taxon>Ascomycota</taxon>
        <taxon>Pezizomycotina</taxon>
        <taxon>Dothideomycetes</taxon>
        <taxon>Pleosporomycetidae</taxon>
        <taxon>Pleosporales</taxon>
        <taxon>Lindgomycetaceae</taxon>
        <taxon>Clohesyomyces</taxon>
    </lineage>
</organism>
<dbReference type="InterPro" id="IPR052405">
    <property type="entry name" value="Mito_Transl_Release_Factor"/>
</dbReference>
<sequence length="183" mass="20370">MPPSSSSWLLVRLPTLRSYLHNGMLAHARARPFTSTALQASKQLPPRRAIHDSDIEENFLKGSGPGGQKINKTSSAVQLKHLATGIVIKCQETRSRTQNRKIARRILAERIEELELGDQSRTAVKARLKSKKKASADKKKKRKYRALEAAKDGGEEDEVDEEDNTEAEIPTQETSPEDMKKGG</sequence>
<dbReference type="PANTHER" id="PTHR46203:SF1">
    <property type="entry name" value="MITOCHONDRIAL TRANSLATION RELEASE FACTOR IN RESCUE"/>
    <property type="match status" value="1"/>
</dbReference>
<feature type="compositionally biased region" description="Basic residues" evidence="5">
    <location>
        <begin position="124"/>
        <end position="144"/>
    </location>
</feature>
<feature type="region of interest" description="Disordered" evidence="5">
    <location>
        <begin position="120"/>
        <end position="183"/>
    </location>
</feature>
<dbReference type="PANTHER" id="PTHR46203">
    <property type="entry name" value="PROBABLE PEPTIDE CHAIN RELEASE FACTOR C12ORF65"/>
    <property type="match status" value="1"/>
</dbReference>
<accession>A0A1Y2A7H0</accession>
<comment type="caution">
    <text evidence="7">The sequence shown here is derived from an EMBL/GenBank/DDBJ whole genome shotgun (WGS) entry which is preliminary data.</text>
</comment>
<dbReference type="GO" id="GO:0003747">
    <property type="term" value="F:translation release factor activity"/>
    <property type="evidence" value="ECO:0007669"/>
    <property type="project" value="InterPro"/>
</dbReference>
<dbReference type="SUPFAM" id="SSF75620">
    <property type="entry name" value="Release factor"/>
    <property type="match status" value="1"/>
</dbReference>
<dbReference type="Pfam" id="PF00472">
    <property type="entry name" value="RF-1"/>
    <property type="match status" value="1"/>
</dbReference>
<dbReference type="InterPro" id="IPR045853">
    <property type="entry name" value="Pep_chain_release_fac_I_sf"/>
</dbReference>
<protein>
    <submittedName>
        <fullName evidence="7">RF-1 domain-domain-containing protein</fullName>
    </submittedName>
</protein>
<dbReference type="STRING" id="1231657.A0A1Y2A7H0"/>